<dbReference type="Gene3D" id="2.120.10.30">
    <property type="entry name" value="TolB, C-terminal domain"/>
    <property type="match status" value="1"/>
</dbReference>
<dbReference type="InterPro" id="IPR000315">
    <property type="entry name" value="Znf_B-box"/>
</dbReference>
<keyword evidence="5" id="KW-0175">Coiled coil</keyword>
<evidence type="ECO:0000313" key="9">
    <source>
        <dbReference type="Proteomes" id="UP001164746"/>
    </source>
</evidence>
<feature type="domain" description="B box-type" evidence="7">
    <location>
        <begin position="138"/>
        <end position="185"/>
    </location>
</feature>
<evidence type="ECO:0000259" key="6">
    <source>
        <dbReference type="PROSITE" id="PS50089"/>
    </source>
</evidence>
<evidence type="ECO:0000313" key="8">
    <source>
        <dbReference type="EMBL" id="WAR13330.1"/>
    </source>
</evidence>
<organism evidence="8 9">
    <name type="scientific">Mya arenaria</name>
    <name type="common">Soft-shell clam</name>
    <dbReference type="NCBI Taxonomy" id="6604"/>
    <lineage>
        <taxon>Eukaryota</taxon>
        <taxon>Metazoa</taxon>
        <taxon>Spiralia</taxon>
        <taxon>Lophotrochozoa</taxon>
        <taxon>Mollusca</taxon>
        <taxon>Bivalvia</taxon>
        <taxon>Autobranchia</taxon>
        <taxon>Heteroconchia</taxon>
        <taxon>Euheterodonta</taxon>
        <taxon>Imparidentia</taxon>
        <taxon>Neoheterodontei</taxon>
        <taxon>Myida</taxon>
        <taxon>Myoidea</taxon>
        <taxon>Myidae</taxon>
        <taxon>Mya</taxon>
    </lineage>
</organism>
<dbReference type="PROSITE" id="PS00518">
    <property type="entry name" value="ZF_RING_1"/>
    <property type="match status" value="1"/>
</dbReference>
<feature type="domain" description="B box-type" evidence="7">
    <location>
        <begin position="197"/>
        <end position="231"/>
    </location>
</feature>
<feature type="domain" description="RING-type" evidence="6">
    <location>
        <begin position="45"/>
        <end position="90"/>
    </location>
</feature>
<dbReference type="Proteomes" id="UP001164746">
    <property type="component" value="Chromosome 8"/>
</dbReference>
<accession>A0ABY7EVK8</accession>
<evidence type="ECO:0000256" key="3">
    <source>
        <dbReference type="ARBA" id="ARBA00022833"/>
    </source>
</evidence>
<evidence type="ECO:0000259" key="7">
    <source>
        <dbReference type="PROSITE" id="PS50119"/>
    </source>
</evidence>
<dbReference type="Pfam" id="PF00097">
    <property type="entry name" value="zf-C3HC4"/>
    <property type="match status" value="1"/>
</dbReference>
<evidence type="ECO:0000256" key="4">
    <source>
        <dbReference type="PROSITE-ProRule" id="PRU00024"/>
    </source>
</evidence>
<dbReference type="PROSITE" id="PS50089">
    <property type="entry name" value="ZF_RING_2"/>
    <property type="match status" value="1"/>
</dbReference>
<dbReference type="Gene3D" id="4.10.830.40">
    <property type="match status" value="1"/>
</dbReference>
<dbReference type="InterPro" id="IPR018957">
    <property type="entry name" value="Znf_C3HC4_RING-type"/>
</dbReference>
<protein>
    <submittedName>
        <fullName evidence="8">TRI45-like protein</fullName>
    </submittedName>
</protein>
<dbReference type="SUPFAM" id="SSF101898">
    <property type="entry name" value="NHL repeat"/>
    <property type="match status" value="1"/>
</dbReference>
<keyword evidence="3" id="KW-0862">Zinc</keyword>
<evidence type="ECO:0000256" key="1">
    <source>
        <dbReference type="ARBA" id="ARBA00022723"/>
    </source>
</evidence>
<dbReference type="InterPro" id="IPR013083">
    <property type="entry name" value="Znf_RING/FYVE/PHD"/>
</dbReference>
<dbReference type="Gene3D" id="3.30.40.10">
    <property type="entry name" value="Zinc/RING finger domain, C3HC4 (zinc finger)"/>
    <property type="match status" value="1"/>
</dbReference>
<dbReference type="PANTHER" id="PTHR25462">
    <property type="entry name" value="BONUS, ISOFORM C-RELATED"/>
    <property type="match status" value="1"/>
</dbReference>
<evidence type="ECO:0000256" key="2">
    <source>
        <dbReference type="ARBA" id="ARBA00022771"/>
    </source>
</evidence>
<dbReference type="SUPFAM" id="SSF57850">
    <property type="entry name" value="RING/U-box"/>
    <property type="match status" value="1"/>
</dbReference>
<reference evidence="8" key="1">
    <citation type="submission" date="2022-11" db="EMBL/GenBank/DDBJ databases">
        <title>Centuries of genome instability and evolution in soft-shell clam transmissible cancer (bioRxiv).</title>
        <authorList>
            <person name="Hart S.F.M."/>
            <person name="Yonemitsu M.A."/>
            <person name="Giersch R.M."/>
            <person name="Beal B.F."/>
            <person name="Arriagada G."/>
            <person name="Davis B.W."/>
            <person name="Ostrander E.A."/>
            <person name="Goff S.P."/>
            <person name="Metzger M.J."/>
        </authorList>
    </citation>
    <scope>NUCLEOTIDE SEQUENCE</scope>
    <source>
        <strain evidence="8">MELC-2E11</strain>
        <tissue evidence="8">Siphon/mantle</tissue>
    </source>
</reference>
<dbReference type="SUPFAM" id="SSF57845">
    <property type="entry name" value="B-box zinc-binding domain"/>
    <property type="match status" value="1"/>
</dbReference>
<dbReference type="PROSITE" id="PS50119">
    <property type="entry name" value="ZF_BBOX"/>
    <property type="match status" value="2"/>
</dbReference>
<feature type="coiled-coil region" evidence="5">
    <location>
        <begin position="288"/>
        <end position="322"/>
    </location>
</feature>
<proteinExistence type="predicted"/>
<dbReference type="PANTHER" id="PTHR25462:SF229">
    <property type="entry name" value="TRANSCRIPTION INTERMEDIARY FACTOR 1-BETA"/>
    <property type="match status" value="1"/>
</dbReference>
<dbReference type="InterPro" id="IPR017907">
    <property type="entry name" value="Znf_RING_CS"/>
</dbReference>
<sequence>MDDGKMDVSRTETESEIGETFKLTEPRLSRRRSSINAFSDELLNCQLCHSRFKNPKSLTCLHSFCETCLDVFIAKLPGAKNRFFPCPVCRELNPVRKRSDEDEMSFKAPISTRSSFASLPSPTERTERTMALTLRNDRRCDPCTENGETIQALYWCPTCREALCDMCTKSHRGMRITKTHALMDIDDARERPTRMIQSHEICPDHRGKLLDMYCQNHQYPVCATCVAVGHRHCDTILATARNNRKARSKKTNQTLQQRLRHAIHIVESVMSTKENSHSRLISRKESILDEVSKLKMSVIQLLDELEEKMKDEIDTVARDYEDILQSKVDRSRGLRDSIQSSLTIMTNNLDNGSDYQQVVATQTMRDEVEKFELMADEERIDYKDVDLIFTPDENLVRLAKLVDRMGYVEISEKREITKPFRNCSAQKNGILNGKIKGDRNGCIFNSVDIGETGDIILSDFNNCSVKLFDQFGMFRSSTKLNSPPRGVCLFPDKMAAIALPEEGLIKLMSTEGKFLSHIRELATSFKAYRICNFRNKLMGILYSKACRSLSIVERNGRIEKTITRKRDYKGLGGVAYDPVKNYMYMSDRDAITCFNGAGKQIFRNTYRRTDLRGMALDCQGNLYVCSHDSGQVLQIGPDGALVKSILVPVSPQDVAIEPMGNKMVVVGLGEIVHVYNLI</sequence>
<name>A0ABY7EVK8_MYAAR</name>
<keyword evidence="2 4" id="KW-0863">Zinc-finger</keyword>
<keyword evidence="9" id="KW-1185">Reference proteome</keyword>
<gene>
    <name evidence="8" type="ORF">MAR_027510</name>
</gene>
<dbReference type="EMBL" id="CP111019">
    <property type="protein sequence ID" value="WAR13330.1"/>
    <property type="molecule type" value="Genomic_DNA"/>
</dbReference>
<dbReference type="SMART" id="SM00184">
    <property type="entry name" value="RING"/>
    <property type="match status" value="1"/>
</dbReference>
<keyword evidence="1" id="KW-0479">Metal-binding</keyword>
<dbReference type="CDD" id="cd19756">
    <property type="entry name" value="Bbox2"/>
    <property type="match status" value="1"/>
</dbReference>
<evidence type="ECO:0000256" key="5">
    <source>
        <dbReference type="SAM" id="Coils"/>
    </source>
</evidence>
<dbReference type="InterPro" id="IPR001841">
    <property type="entry name" value="Znf_RING"/>
</dbReference>
<dbReference type="InterPro" id="IPR047153">
    <property type="entry name" value="TRIM45/56/19-like"/>
</dbReference>
<dbReference type="InterPro" id="IPR011042">
    <property type="entry name" value="6-blade_b-propeller_TolB-like"/>
</dbReference>
<dbReference type="Gene3D" id="3.30.160.60">
    <property type="entry name" value="Classic Zinc Finger"/>
    <property type="match status" value="1"/>
</dbReference>